<dbReference type="PRINTS" id="PR00092">
    <property type="entry name" value="TYROSINASE"/>
</dbReference>
<evidence type="ECO:0000259" key="5">
    <source>
        <dbReference type="PROSITE" id="PS00498"/>
    </source>
</evidence>
<keyword evidence="3" id="KW-0732">Signal</keyword>
<evidence type="ECO:0000256" key="3">
    <source>
        <dbReference type="SAM" id="SignalP"/>
    </source>
</evidence>
<dbReference type="SUPFAM" id="SSF48056">
    <property type="entry name" value="Di-copper centre-containing domain"/>
    <property type="match status" value="1"/>
</dbReference>
<protein>
    <recommendedName>
        <fullName evidence="4 5">Tyrosinase copper-binding domain-containing protein</fullName>
    </recommendedName>
</protein>
<dbReference type="EMBL" id="JAACJL010000016">
    <property type="protein sequence ID" value="KAF4619762.1"/>
    <property type="molecule type" value="Genomic_DNA"/>
</dbReference>
<feature type="signal peptide" evidence="3">
    <location>
        <begin position="1"/>
        <end position="20"/>
    </location>
</feature>
<dbReference type="PANTHER" id="PTHR11474:SF126">
    <property type="entry name" value="TYROSINASE-LIKE PROTEIN TYR-1-RELATED"/>
    <property type="match status" value="1"/>
</dbReference>
<evidence type="ECO:0000313" key="6">
    <source>
        <dbReference type="EMBL" id="KAF4619762.1"/>
    </source>
</evidence>
<dbReference type="InterPro" id="IPR050316">
    <property type="entry name" value="Tyrosinase/Hemocyanin"/>
</dbReference>
<evidence type="ECO:0000259" key="4">
    <source>
        <dbReference type="PROSITE" id="PS00497"/>
    </source>
</evidence>
<feature type="domain" description="Tyrosinase copper-binding" evidence="5">
    <location>
        <begin position="276"/>
        <end position="287"/>
    </location>
</feature>
<evidence type="ECO:0000256" key="1">
    <source>
        <dbReference type="ARBA" id="ARBA00022723"/>
    </source>
</evidence>
<dbReference type="Pfam" id="PF00264">
    <property type="entry name" value="Tyrosinase"/>
    <property type="match status" value="1"/>
</dbReference>
<reference evidence="6 7" key="1">
    <citation type="submission" date="2019-12" db="EMBL/GenBank/DDBJ databases">
        <authorList>
            <person name="Floudas D."/>
            <person name="Bentzer J."/>
            <person name="Ahren D."/>
            <person name="Johansson T."/>
            <person name="Persson P."/>
            <person name="Tunlid A."/>
        </authorList>
    </citation>
    <scope>NUCLEOTIDE SEQUENCE [LARGE SCALE GENOMIC DNA]</scope>
    <source>
        <strain evidence="6 7">CBS 102.39</strain>
    </source>
</reference>
<name>A0A8H4R0R5_9AGAR</name>
<dbReference type="Gene3D" id="1.10.1280.10">
    <property type="entry name" value="Di-copper center containing domain from catechol oxidase"/>
    <property type="match status" value="1"/>
</dbReference>
<dbReference type="GO" id="GO:0046872">
    <property type="term" value="F:metal ion binding"/>
    <property type="evidence" value="ECO:0007669"/>
    <property type="project" value="UniProtKB-KW"/>
</dbReference>
<organism evidence="6 7">
    <name type="scientific">Agrocybe pediades</name>
    <dbReference type="NCBI Taxonomy" id="84607"/>
    <lineage>
        <taxon>Eukaryota</taxon>
        <taxon>Fungi</taxon>
        <taxon>Dikarya</taxon>
        <taxon>Basidiomycota</taxon>
        <taxon>Agaricomycotina</taxon>
        <taxon>Agaricomycetes</taxon>
        <taxon>Agaricomycetidae</taxon>
        <taxon>Agaricales</taxon>
        <taxon>Agaricineae</taxon>
        <taxon>Strophariaceae</taxon>
        <taxon>Agrocybe</taxon>
    </lineage>
</organism>
<sequence>MFFFFHLLSAATFLFRMAEAAAMPPLNPYQPTTGSSHSQQHCQNPLQRREWRTLSTDEKQDYIEAVQCFQSKPAINPTIKASKSRFDEFQSYHISIADSVHFVGQFLPWHRLFLKYYEDALRNECGYTGAHPYWDWTLDSESDEDFVNSPIWDPDTGFGGDGVPGTYTLPPYGNDSRIRPDEFVGCVQDGPFADYTLSLGPGKLVTNHCLVRGFNSTAARIYLTASQVANTTSQNSFEEFRIQLEGGSQTPDRKLHDSGHTSVGGDMSNFYSSPGDPIFYLHHANLDRIWWFWQNLKPAHMYDVSGRSSAIAASPPNVTLEFPLLMGNLGKTVPIRDVIDIHSDENCYTYI</sequence>
<dbReference type="AlphaFoldDB" id="A0A8H4R0R5"/>
<dbReference type="Proteomes" id="UP000521872">
    <property type="component" value="Unassembled WGS sequence"/>
</dbReference>
<accession>A0A8H4R0R5</accession>
<dbReference type="PANTHER" id="PTHR11474">
    <property type="entry name" value="TYROSINASE FAMILY MEMBER"/>
    <property type="match status" value="1"/>
</dbReference>
<evidence type="ECO:0000313" key="7">
    <source>
        <dbReference type="Proteomes" id="UP000521872"/>
    </source>
</evidence>
<dbReference type="PROSITE" id="PS00498">
    <property type="entry name" value="TYROSINASE_2"/>
    <property type="match status" value="1"/>
</dbReference>
<dbReference type="PROSITE" id="PS00497">
    <property type="entry name" value="TYROSINASE_1"/>
    <property type="match status" value="1"/>
</dbReference>
<comment type="caution">
    <text evidence="6">The sequence shown here is derived from an EMBL/GenBank/DDBJ whole genome shotgun (WGS) entry which is preliminary data.</text>
</comment>
<evidence type="ECO:0000256" key="2">
    <source>
        <dbReference type="ARBA" id="ARBA00023008"/>
    </source>
</evidence>
<feature type="chain" id="PRO_5034292851" description="Tyrosinase copper-binding domain-containing protein" evidence="3">
    <location>
        <begin position="21"/>
        <end position="351"/>
    </location>
</feature>
<dbReference type="GO" id="GO:0016491">
    <property type="term" value="F:oxidoreductase activity"/>
    <property type="evidence" value="ECO:0007669"/>
    <property type="project" value="InterPro"/>
</dbReference>
<dbReference type="InterPro" id="IPR008922">
    <property type="entry name" value="Di-copper_centre_dom_sf"/>
</dbReference>
<feature type="domain" description="Tyrosinase copper-binding" evidence="4">
    <location>
        <begin position="101"/>
        <end position="118"/>
    </location>
</feature>
<proteinExistence type="predicted"/>
<keyword evidence="7" id="KW-1185">Reference proteome</keyword>
<dbReference type="InterPro" id="IPR002227">
    <property type="entry name" value="Tyrosinase_Cu-bd"/>
</dbReference>
<keyword evidence="1" id="KW-0479">Metal-binding</keyword>
<keyword evidence="2" id="KW-0186">Copper</keyword>
<gene>
    <name evidence="6" type="ORF">D9613_004734</name>
</gene>